<keyword evidence="4" id="KW-0269">Exonuclease</keyword>
<dbReference type="RefSeq" id="WP_367887025.1">
    <property type="nucleotide sequence ID" value="NZ_CP130612.1"/>
</dbReference>
<feature type="domain" description="Calcineurin-like phosphoesterase" evidence="2">
    <location>
        <begin position="1"/>
        <end position="204"/>
    </location>
</feature>
<dbReference type="KEGG" id="pspc:Strain318_000567"/>
<dbReference type="InterPro" id="IPR050535">
    <property type="entry name" value="DNA_Repair-Maintenance_Comp"/>
</dbReference>
<evidence type="ECO:0000256" key="1">
    <source>
        <dbReference type="ARBA" id="ARBA00022801"/>
    </source>
</evidence>
<keyword evidence="4" id="KW-0540">Nuclease</keyword>
<reference evidence="4" key="1">
    <citation type="submission" date="2023-07" db="EMBL/GenBank/DDBJ databases">
        <authorList>
            <person name="Haufschild T."/>
            <person name="Kallscheuer N."/>
            <person name="Hammer J."/>
            <person name="Kohn T."/>
            <person name="Kabuu M."/>
            <person name="Jogler M."/>
            <person name="Wohfarth N."/>
            <person name="Heuer A."/>
            <person name="Rohde M."/>
            <person name="van Teeseling M.C.F."/>
            <person name="Jogler C."/>
        </authorList>
    </citation>
    <scope>NUCLEOTIDE SEQUENCE</scope>
    <source>
        <strain evidence="3">Strain 138</strain>
        <strain evidence="4">Strain 318</strain>
    </source>
</reference>
<evidence type="ECO:0000313" key="5">
    <source>
        <dbReference type="Proteomes" id="UP001229955"/>
    </source>
</evidence>
<dbReference type="InterPro" id="IPR041796">
    <property type="entry name" value="Mre11_N"/>
</dbReference>
<dbReference type="AlphaFoldDB" id="A0AA49JY99"/>
<protein>
    <submittedName>
        <fullName evidence="4">DNA repair exonuclease</fullName>
    </submittedName>
</protein>
<dbReference type="Proteomes" id="UP001229955">
    <property type="component" value="Chromosome"/>
</dbReference>
<accession>A0AA49JY99</accession>
<dbReference type="PANTHER" id="PTHR30337">
    <property type="entry name" value="COMPONENT OF ATP-DEPENDENT DSDNA EXONUCLEASE"/>
    <property type="match status" value="1"/>
</dbReference>
<dbReference type="CDD" id="cd00840">
    <property type="entry name" value="MPP_Mre11_N"/>
    <property type="match status" value="1"/>
</dbReference>
<sequence length="399" mass="43531">MRLVHLSDLHLGFRQFQRSTPAGINQREADVAASFTRAVDRIIALAPDVVLIGGDVFHTVRPTNTAILHAFNQFARLVQALPEAKIVIAAGNHDMPRSTETICILRLFAAPLGIYVADREAKRFTFESLDLAVLAVPDLPPGSVELAPDPAFKYNVLVMHGEVQGVLPQAERSEHPDRAAMRIPVADVSRPGWDYVALGHYHVYARVAEHAFYSGALDYTSTNPWGELAAERAAKLPGKGMIERDLATGKQTFHPLPVTRPFVDLPPIAGAGLAAAEIDAAIQAAVTKLPDGVDGKVVRLVLKDVPRHVARELDHKALRDLQKRALHFQLDVRKPEAVRVDRSGAPGRKASLADTLRESLRARNLPNDVDRDAFVALGLRFLEQAEESEPQPALPGSDA</sequence>
<dbReference type="EMBL" id="CP130613">
    <property type="protein sequence ID" value="WKW14236.1"/>
    <property type="molecule type" value="Genomic_DNA"/>
</dbReference>
<evidence type="ECO:0000259" key="2">
    <source>
        <dbReference type="Pfam" id="PF00149"/>
    </source>
</evidence>
<gene>
    <name evidence="3" type="ORF">Strain138_000567</name>
    <name evidence="4" type="ORF">Strain318_000567</name>
</gene>
<dbReference type="Pfam" id="PF00149">
    <property type="entry name" value="Metallophos"/>
    <property type="match status" value="1"/>
</dbReference>
<proteinExistence type="predicted"/>
<name>A0AA49JY99_9BACT</name>
<dbReference type="Gene3D" id="3.60.21.10">
    <property type="match status" value="1"/>
</dbReference>
<evidence type="ECO:0000313" key="4">
    <source>
        <dbReference type="EMBL" id="WKW14236.1"/>
    </source>
</evidence>
<dbReference type="InterPro" id="IPR029052">
    <property type="entry name" value="Metallo-depent_PP-like"/>
</dbReference>
<organism evidence="4 5">
    <name type="scientific">Pseudogemmatithrix spongiicola</name>
    <dbReference type="NCBI Taxonomy" id="3062599"/>
    <lineage>
        <taxon>Bacteria</taxon>
        <taxon>Pseudomonadati</taxon>
        <taxon>Gemmatimonadota</taxon>
        <taxon>Gemmatimonadia</taxon>
        <taxon>Gemmatimonadales</taxon>
        <taxon>Gemmatimonadaceae</taxon>
        <taxon>Pseudogemmatithrix</taxon>
    </lineage>
</organism>
<evidence type="ECO:0000313" key="3">
    <source>
        <dbReference type="EMBL" id="WKW11326.1"/>
    </source>
</evidence>
<dbReference type="SUPFAM" id="SSF56300">
    <property type="entry name" value="Metallo-dependent phosphatases"/>
    <property type="match status" value="1"/>
</dbReference>
<dbReference type="GO" id="GO:0004527">
    <property type="term" value="F:exonuclease activity"/>
    <property type="evidence" value="ECO:0007669"/>
    <property type="project" value="UniProtKB-KW"/>
</dbReference>
<keyword evidence="5" id="KW-1185">Reference proteome</keyword>
<keyword evidence="1" id="KW-0378">Hydrolase</keyword>
<dbReference type="EMBL" id="CP130612">
    <property type="protein sequence ID" value="WKW11326.1"/>
    <property type="molecule type" value="Genomic_DNA"/>
</dbReference>
<accession>A0AA49JSS8</accession>
<dbReference type="InterPro" id="IPR004843">
    <property type="entry name" value="Calcineurin-like_PHP"/>
</dbReference>